<reference evidence="2" key="1">
    <citation type="submission" date="2022-11" db="EMBL/GenBank/DDBJ databases">
        <title>Genome Sequence of Cubamyces cubensis.</title>
        <authorList>
            <person name="Buettner E."/>
        </authorList>
    </citation>
    <scope>NUCLEOTIDE SEQUENCE</scope>
    <source>
        <strain evidence="2">MPL-01</strain>
    </source>
</reference>
<organism evidence="2 3">
    <name type="scientific">Trametes cubensis</name>
    <dbReference type="NCBI Taxonomy" id="1111947"/>
    <lineage>
        <taxon>Eukaryota</taxon>
        <taxon>Fungi</taxon>
        <taxon>Dikarya</taxon>
        <taxon>Basidiomycota</taxon>
        <taxon>Agaricomycotina</taxon>
        <taxon>Agaricomycetes</taxon>
        <taxon>Polyporales</taxon>
        <taxon>Polyporaceae</taxon>
        <taxon>Trametes</taxon>
    </lineage>
</organism>
<evidence type="ECO:0000259" key="1">
    <source>
        <dbReference type="Pfam" id="PF06985"/>
    </source>
</evidence>
<dbReference type="AlphaFoldDB" id="A0AAD7THK4"/>
<comment type="caution">
    <text evidence="2">The sequence shown here is derived from an EMBL/GenBank/DDBJ whole genome shotgun (WGS) entry which is preliminary data.</text>
</comment>
<protein>
    <recommendedName>
        <fullName evidence="1">Heterokaryon incompatibility domain-containing protein</fullName>
    </recommendedName>
</protein>
<accession>A0AAD7THK4</accession>
<dbReference type="PANTHER" id="PTHR39596">
    <property type="match status" value="1"/>
</dbReference>
<dbReference type="Pfam" id="PF06985">
    <property type="entry name" value="HET"/>
    <property type="match status" value="1"/>
</dbReference>
<evidence type="ECO:0000313" key="2">
    <source>
        <dbReference type="EMBL" id="KAJ8457554.1"/>
    </source>
</evidence>
<dbReference type="EMBL" id="JAPEVG010000549">
    <property type="protein sequence ID" value="KAJ8457554.1"/>
    <property type="molecule type" value="Genomic_DNA"/>
</dbReference>
<evidence type="ECO:0000313" key="3">
    <source>
        <dbReference type="Proteomes" id="UP001215151"/>
    </source>
</evidence>
<name>A0AAD7THK4_9APHY</name>
<proteinExistence type="predicted"/>
<dbReference type="InterPro" id="IPR010730">
    <property type="entry name" value="HET"/>
</dbReference>
<gene>
    <name evidence="2" type="ORF">ONZ51_g11462</name>
</gene>
<keyword evidence="3" id="KW-1185">Reference proteome</keyword>
<dbReference type="Proteomes" id="UP001215151">
    <property type="component" value="Unassembled WGS sequence"/>
</dbReference>
<sequence length="1039" mass="115608">MLQSVNTLFAAPFRPPHRTQSAPPISPEAYRAGAVEALEPVQTPGDPPTELTSEDTPCDDALPPWLDVLRSLALEATTEVPCLDDSILGQYPSHRESFLLYRDCIRYLEGRYPVAYLVCSVPEDLRKASIQDLPVCFGTLVNLVADSVVIVGLPDQDVGEQLLTSILPTLPPPPHALRAIVIAVIRTAKYFLGHNTDYCHASHILCTLLSPSRWAHELTESDHYHALFLDCLTHHLKDFWSTRLSKTASPMPYSLESCEELALPGLLPASDLVVNVDDLPVEIDGDLVWSIGFPLDIPWPRLGTRRYESMHGYPICPSPSACATLRRPKCAVYTLQDDAALWLSAMIFGLLEAITQMRIPESILLVPGTDGEETVIDGPRILQVIVLWLARKDQGHGDRQQDLEHGREVAQLLRRALRALTDEFGVKTAPIFSYAGIPEELETSIRYSIAHLLVILWRVMANDRLTGWGSLPETTGAITYFWGGLDCWNMEFSLHDWYEKRMLDAGWCPNVISFLMRARDSTSLAALIPHLVRLGPYVRTELGEHADCSKYACVLHTVVDPDAYKHRHARPSCECDSVKPHLGEVLRLLDNGVVPVVIYDGSDLRVVPAQENAYIAISHVWSEGMGSTTDVGLPTCLVEHISSLAKSLLPEHDGAFWMDSLCVPSAHEQRKKAIRLMADTYRNAAKVLVIDDSVRTSCHSELTILPEILLRIATSAWVRRVWTLQEGILARELYFEFVDGAVDCTEFVIPEGLLDLVPVLSFRTAFETPRDLRVWRPPLLLLVSLLQGRATTKDEDELIAISGLLPLHVKTDKLLAEGHGPNLAERRMKTFLLQLRVIPLLVPFDSSPRSTLPGFTWAPCMLSMGHWVNWSDDDPGYGICTEEGLVGRYHLALLDKPITMPPADLESQSRGVLVLHPQSKSFHRLQLCERTGGASSPDWTLCTFDALLFVREGMGSFASTISLRPCIGVKRLSVDTVTPGSIEANGTSHEHTIAIEYVVRCGLIRESTPTTQEMLELWATRHVPAARMGDLQDIWVKLS</sequence>
<dbReference type="PANTHER" id="PTHR39596:SF2">
    <property type="entry name" value="HET DOMAIN PROTEIN (AFU_ORTHOLOGUE AFUA_1G17550)-RELATED"/>
    <property type="match status" value="1"/>
</dbReference>
<feature type="domain" description="Heterokaryon incompatibility" evidence="1">
    <location>
        <begin position="614"/>
        <end position="690"/>
    </location>
</feature>